<accession>A0A194AL04</accession>
<dbReference type="PANTHER" id="PTHR43318">
    <property type="entry name" value="UDP-N-ACETYLGLUCOSAMINE 4,6-DEHYDRATASE"/>
    <property type="match status" value="1"/>
</dbReference>
<name>A0A194AL04_9BACT</name>
<reference evidence="6" key="1">
    <citation type="submission" date="2016-06" db="EMBL/GenBank/DDBJ databases">
        <title>Draft genome sequence of Desulfoplanes formicivorans strain Pf12B.</title>
        <authorList>
            <person name="Watanabe M."/>
            <person name="Kojima H."/>
            <person name="Fukui M."/>
        </authorList>
    </citation>
    <scope>NUCLEOTIDE SEQUENCE [LARGE SCALE GENOMIC DNA]</scope>
    <source>
        <strain evidence="6">Pf12B</strain>
    </source>
</reference>
<dbReference type="PANTHER" id="PTHR43318:SF1">
    <property type="entry name" value="POLYSACCHARIDE BIOSYNTHESIS PROTEIN EPSC-RELATED"/>
    <property type="match status" value="1"/>
</dbReference>
<dbReference type="RefSeq" id="WP_069860188.1">
    <property type="nucleotide sequence ID" value="NZ_BDFE01000022.1"/>
</dbReference>
<protein>
    <submittedName>
        <fullName evidence="5">Lipopolysaccharide biosynthesis protein</fullName>
    </submittedName>
</protein>
<evidence type="ECO:0000259" key="4">
    <source>
        <dbReference type="Pfam" id="PF02719"/>
    </source>
</evidence>
<feature type="transmembrane region" description="Helical" evidence="3">
    <location>
        <begin position="45"/>
        <end position="66"/>
    </location>
</feature>
<dbReference type="OrthoDB" id="9769113at2"/>
<dbReference type="STRING" id="1592317.DPF_2661"/>
<dbReference type="InterPro" id="IPR051203">
    <property type="entry name" value="Polysaccharide_Synthase-Rel"/>
</dbReference>
<keyword evidence="3" id="KW-1133">Transmembrane helix</keyword>
<evidence type="ECO:0000313" key="6">
    <source>
        <dbReference type="Proteomes" id="UP000095200"/>
    </source>
</evidence>
<feature type="transmembrane region" description="Helical" evidence="3">
    <location>
        <begin position="109"/>
        <end position="126"/>
    </location>
</feature>
<feature type="domain" description="Polysaccharide biosynthesis protein CapD-like" evidence="4">
    <location>
        <begin position="299"/>
        <end position="580"/>
    </location>
</feature>
<dbReference type="AlphaFoldDB" id="A0A194AL04"/>
<proteinExistence type="inferred from homology"/>
<organism evidence="5 6">
    <name type="scientific">Desulfoplanes formicivorans</name>
    <dbReference type="NCBI Taxonomy" id="1592317"/>
    <lineage>
        <taxon>Bacteria</taxon>
        <taxon>Pseudomonadati</taxon>
        <taxon>Thermodesulfobacteriota</taxon>
        <taxon>Desulfovibrionia</taxon>
        <taxon>Desulfovibrionales</taxon>
        <taxon>Desulfoplanaceae</taxon>
        <taxon>Desulfoplanes</taxon>
    </lineage>
</organism>
<feature type="region of interest" description="Disordered" evidence="2">
    <location>
        <begin position="633"/>
        <end position="670"/>
    </location>
</feature>
<dbReference type="InterPro" id="IPR036291">
    <property type="entry name" value="NAD(P)-bd_dom_sf"/>
</dbReference>
<dbReference type="Pfam" id="PF13727">
    <property type="entry name" value="CoA_binding_3"/>
    <property type="match status" value="1"/>
</dbReference>
<keyword evidence="3" id="KW-0812">Transmembrane</keyword>
<dbReference type="SUPFAM" id="SSF51735">
    <property type="entry name" value="NAD(P)-binding Rossmann-fold domains"/>
    <property type="match status" value="2"/>
</dbReference>
<feature type="transmembrane region" description="Helical" evidence="3">
    <location>
        <begin position="12"/>
        <end position="33"/>
    </location>
</feature>
<comment type="similarity">
    <text evidence="1">Belongs to the polysaccharide synthase family.</text>
</comment>
<dbReference type="Proteomes" id="UP000095200">
    <property type="component" value="Unassembled WGS sequence"/>
</dbReference>
<evidence type="ECO:0000256" key="2">
    <source>
        <dbReference type="SAM" id="MobiDB-lite"/>
    </source>
</evidence>
<sequence>MFQQFKNLHFYMVLATDILLFAASLFLAMLLRFNFQLEPQYLRQILTLLSVLLPVKTVIFFVFGLYRGMWRYTDLRDSWQLFKAVILSQMIAITLLSMWVRLAGFSRSVFILDALLTFVLTGGMRVAIRTMFLHMGHFSTATLLSPRIYRKRRSRLRRVLIVGAGDAGEKTLREIIDTPEIAYEVVGFLDDRKDKHNRSLHGVPVLGPVHLLRQVVRTRQVEEVLIAIPSARGTQMRQIIDACKASGLTYRTLPRLGDLINGQVTIQQFREVRYEDLLGRDPIRIHNESISSCLTNKVVLITGAGGSIGSELVRQIIRFDPGLVILVERSEAGLYAMEMELVHRHAFSNYVTVLGRVQDKVLMDRVMARYQPQVVFHAAAYKHVPLVECNPWEAVFNNVLGSQVTMDAAEKHGVERFVIVSTDKAVRPTNVMGTTKRITELLMQSRPITSTRFMAVRFGNVVGSSGSVIPLFKKQIRNGGPVTVTHPEMTRYFMTIPEACQLILQAATMGWGGEIFILKMGTPVKIADMARDLIRLSGKEPDVDIEIRYTGVRPGEKLYEELITHGEGVVKTDHSDIMVLRPEDDGEVLSPDYRPRLERQLAELLEIALEYDSSKLKRQLHAMVPEYTPQPAPCVLDDLPPNARPDALPDAPMGKRQMVATAPAATSKKQ</sequence>
<dbReference type="Gene3D" id="3.40.50.720">
    <property type="entry name" value="NAD(P)-binding Rossmann-like Domain"/>
    <property type="match status" value="2"/>
</dbReference>
<feature type="transmembrane region" description="Helical" evidence="3">
    <location>
        <begin position="81"/>
        <end position="102"/>
    </location>
</feature>
<gene>
    <name evidence="5" type="ORF">DPF_2661</name>
</gene>
<evidence type="ECO:0000313" key="5">
    <source>
        <dbReference type="EMBL" id="GAU09925.1"/>
    </source>
</evidence>
<evidence type="ECO:0000256" key="1">
    <source>
        <dbReference type="ARBA" id="ARBA00007430"/>
    </source>
</evidence>
<dbReference type="CDD" id="cd05237">
    <property type="entry name" value="UDP_invert_4-6DH_SDR_e"/>
    <property type="match status" value="1"/>
</dbReference>
<keyword evidence="3" id="KW-0472">Membrane</keyword>
<evidence type="ECO:0000256" key="3">
    <source>
        <dbReference type="SAM" id="Phobius"/>
    </source>
</evidence>
<comment type="caution">
    <text evidence="5">The sequence shown here is derived from an EMBL/GenBank/DDBJ whole genome shotgun (WGS) entry which is preliminary data.</text>
</comment>
<dbReference type="Pfam" id="PF02719">
    <property type="entry name" value="Polysacc_synt_2"/>
    <property type="match status" value="1"/>
</dbReference>
<dbReference type="EMBL" id="BDFE01000022">
    <property type="protein sequence ID" value="GAU09925.1"/>
    <property type="molecule type" value="Genomic_DNA"/>
</dbReference>
<keyword evidence="6" id="KW-1185">Reference proteome</keyword>
<dbReference type="InterPro" id="IPR003869">
    <property type="entry name" value="Polysac_CapD-like"/>
</dbReference>